<dbReference type="InterPro" id="IPR050301">
    <property type="entry name" value="NTE"/>
</dbReference>
<keyword evidence="2 4" id="KW-0442">Lipid degradation</keyword>
<dbReference type="Proteomes" id="UP000068447">
    <property type="component" value="Chromosome"/>
</dbReference>
<dbReference type="PANTHER" id="PTHR14226">
    <property type="entry name" value="NEUROPATHY TARGET ESTERASE/SWISS CHEESE D.MELANOGASTER"/>
    <property type="match status" value="1"/>
</dbReference>
<dbReference type="Pfam" id="PF01734">
    <property type="entry name" value="Patatin"/>
    <property type="match status" value="1"/>
</dbReference>
<dbReference type="CDD" id="cd07209">
    <property type="entry name" value="Pat_hypo_Ecoli_Z1214_like"/>
    <property type="match status" value="1"/>
</dbReference>
<evidence type="ECO:0000313" key="7">
    <source>
        <dbReference type="Proteomes" id="UP000068447"/>
    </source>
</evidence>
<dbReference type="Gene3D" id="3.40.1090.10">
    <property type="entry name" value="Cytosolic phospholipase A2 catalytic domain"/>
    <property type="match status" value="1"/>
</dbReference>
<protein>
    <submittedName>
        <fullName evidence="6">Patatin</fullName>
    </submittedName>
</protein>
<keyword evidence="1 4" id="KW-0378">Hydrolase</keyword>
<dbReference type="PANTHER" id="PTHR14226:SF57">
    <property type="entry name" value="BLR7027 PROTEIN"/>
    <property type="match status" value="1"/>
</dbReference>
<dbReference type="InterPro" id="IPR002641">
    <property type="entry name" value="PNPLA_dom"/>
</dbReference>
<reference evidence="6 7" key="1">
    <citation type="submission" date="2015-12" db="EMBL/GenBank/DDBJ databases">
        <title>Complete genome of Lacimicrobium alkaliphilum KCTC 32984.</title>
        <authorList>
            <person name="Kim S.-G."/>
            <person name="Lee Y.-J."/>
        </authorList>
    </citation>
    <scope>NUCLEOTIDE SEQUENCE [LARGE SCALE GENOMIC DNA]</scope>
    <source>
        <strain evidence="6 7">YelD216</strain>
    </source>
</reference>
<comment type="caution">
    <text evidence="4">Lacks conserved residue(s) required for the propagation of feature annotation.</text>
</comment>
<dbReference type="EMBL" id="CP013650">
    <property type="protein sequence ID" value="ALS97778.1"/>
    <property type="molecule type" value="Genomic_DNA"/>
</dbReference>
<keyword evidence="7" id="KW-1185">Reference proteome</keyword>
<dbReference type="STRING" id="1526571.AT746_05465"/>
<dbReference type="KEGG" id="lal:AT746_05465"/>
<evidence type="ECO:0000259" key="5">
    <source>
        <dbReference type="PROSITE" id="PS51635"/>
    </source>
</evidence>
<organism evidence="6 7">
    <name type="scientific">Lacimicrobium alkaliphilum</name>
    <dbReference type="NCBI Taxonomy" id="1526571"/>
    <lineage>
        <taxon>Bacteria</taxon>
        <taxon>Pseudomonadati</taxon>
        <taxon>Pseudomonadota</taxon>
        <taxon>Gammaproteobacteria</taxon>
        <taxon>Alteromonadales</taxon>
        <taxon>Alteromonadaceae</taxon>
        <taxon>Lacimicrobium</taxon>
    </lineage>
</organism>
<evidence type="ECO:0000256" key="1">
    <source>
        <dbReference type="ARBA" id="ARBA00022801"/>
    </source>
</evidence>
<proteinExistence type="predicted"/>
<dbReference type="PROSITE" id="PS51635">
    <property type="entry name" value="PNPLA"/>
    <property type="match status" value="1"/>
</dbReference>
<dbReference type="AlphaFoldDB" id="A0A0U3AIE6"/>
<keyword evidence="3 4" id="KW-0443">Lipid metabolism</keyword>
<dbReference type="GO" id="GO:0016787">
    <property type="term" value="F:hydrolase activity"/>
    <property type="evidence" value="ECO:0007669"/>
    <property type="project" value="UniProtKB-UniRule"/>
</dbReference>
<feature type="active site" description="Proton acceptor" evidence="4">
    <location>
        <position position="209"/>
    </location>
</feature>
<accession>A0A0U3AIE6</accession>
<feature type="domain" description="PNPLA" evidence="5">
    <location>
        <begin position="9"/>
        <end position="226"/>
    </location>
</feature>
<dbReference type="GO" id="GO:0016042">
    <property type="term" value="P:lipid catabolic process"/>
    <property type="evidence" value="ECO:0007669"/>
    <property type="project" value="UniProtKB-UniRule"/>
</dbReference>
<evidence type="ECO:0000256" key="4">
    <source>
        <dbReference type="PROSITE-ProRule" id="PRU01161"/>
    </source>
</evidence>
<gene>
    <name evidence="6" type="ORF">AT746_05465</name>
</gene>
<evidence type="ECO:0000313" key="6">
    <source>
        <dbReference type="EMBL" id="ALS97778.1"/>
    </source>
</evidence>
<feature type="active site" description="Nucleophile" evidence="4">
    <location>
        <position position="47"/>
    </location>
</feature>
<evidence type="ECO:0000256" key="3">
    <source>
        <dbReference type="ARBA" id="ARBA00023098"/>
    </source>
</evidence>
<dbReference type="SUPFAM" id="SSF52151">
    <property type="entry name" value="FabD/lysophospholipase-like"/>
    <property type="match status" value="1"/>
</dbReference>
<evidence type="ECO:0000256" key="2">
    <source>
        <dbReference type="ARBA" id="ARBA00022963"/>
    </source>
</evidence>
<dbReference type="InterPro" id="IPR016035">
    <property type="entry name" value="Acyl_Trfase/lysoPLipase"/>
</dbReference>
<sequence>MLERHRFSLLLSGGGARAAYQVGVLKAITHLLPRSHSLPFPIICGTSAGAINATSLACYASCYHLGVRKMEWVWKNFRSEQVYKSDLTSVFGYLLKNQLQGLQTKDHPRRPTSLLDNSPLNHLLRQNMEFNRLDRNIQRGYLKAISVTASSYSTNDSISFFQGASDLQPWRRAKRQGTISQLNVEHLMASSAIPLVFPSVRIAEQYYGDGSIHQLSPLSTPIHLGAEKILVIGVEQPKPDKKHQLQHHPSSAMIAGHLLDTIFADTLHADLERLYRINHTLSLLSDKQRKATHLKPIDCLVINPNVNFNEIAARYYQRLPRGVRTLMRLIGIRPDSESSLLSYLLFDGPFCQALIQQGYEDGVQRLEEIGAFLEI</sequence>
<name>A0A0U3AIE6_9ALTE</name>
<feature type="short sequence motif" description="GXSXG" evidence="4">
    <location>
        <begin position="45"/>
        <end position="49"/>
    </location>
</feature>
<dbReference type="RefSeq" id="WP_062477559.1">
    <property type="nucleotide sequence ID" value="NZ_CP013650.1"/>
</dbReference>
<dbReference type="OrthoDB" id="9798773at2"/>